<dbReference type="EMBL" id="LT629772">
    <property type="protein sequence ID" value="SDS51630.1"/>
    <property type="molecule type" value="Genomic_DNA"/>
</dbReference>
<evidence type="ECO:0000313" key="1">
    <source>
        <dbReference type="EMBL" id="SDS51630.1"/>
    </source>
</evidence>
<protein>
    <recommendedName>
        <fullName evidence="3">CHAD domain-containing protein</fullName>
    </recommendedName>
</protein>
<dbReference type="RefSeq" id="WP_091524188.1">
    <property type="nucleotide sequence ID" value="NZ_LT629772.1"/>
</dbReference>
<evidence type="ECO:0008006" key="3">
    <source>
        <dbReference type="Google" id="ProtNLM"/>
    </source>
</evidence>
<sequence length="465" mass="51228">MTAQVWRFDLPYTTEPARLDNVELGLPRPVARAGRDAAYAAEVTLLDVADHRLIRSGIELAHRVIEGRGDWYLRAPSWHPLLPDELVEPFGKGDLPERLSDLTMPFRRRGALGPVAAISHQRQSFEFRSGDEPTAVLRDDRVTVRRGGVTTARFREVRIEAGPAGLKSNQQEWLIGALEASGGTLVEEFPSLAQRIGTPATGLTDYPAPRPIEPDAGFENFIESVVAGRLLELVTADLAGRSGATTAADQLARAVTGLRAELTGLASALEPDWLVELDEELGWLSGALVEVVVEDGDQEGRLRSVLRRERYLHLLDLLVGAVRGPRVDPNSSDLPAAETLISLLDDAVQKLIIVAGRLTGESAGSMWADAAVAAEEVSRLSHLTRMVVSKKHRREARRLRPAVQLLLTARAEAEQAEHDQHESRFVGAATAFELGRSYQRHRQRMSEAQQEFLEDWSTAMRKGKR</sequence>
<evidence type="ECO:0000313" key="2">
    <source>
        <dbReference type="Proteomes" id="UP000199103"/>
    </source>
</evidence>
<dbReference type="AlphaFoldDB" id="A0A1H1SUF1"/>
<keyword evidence="2" id="KW-1185">Reference proteome</keyword>
<name>A0A1H1SUF1_9ACTN</name>
<proteinExistence type="predicted"/>
<organism evidence="1 2">
    <name type="scientific">Microlunatus soli</name>
    <dbReference type="NCBI Taxonomy" id="630515"/>
    <lineage>
        <taxon>Bacteria</taxon>
        <taxon>Bacillati</taxon>
        <taxon>Actinomycetota</taxon>
        <taxon>Actinomycetes</taxon>
        <taxon>Propionibacteriales</taxon>
        <taxon>Propionibacteriaceae</taxon>
        <taxon>Microlunatus</taxon>
    </lineage>
</organism>
<accession>A0A1H1SUF1</accession>
<dbReference type="Proteomes" id="UP000199103">
    <property type="component" value="Chromosome I"/>
</dbReference>
<gene>
    <name evidence="1" type="ORF">SAMN04489812_2144</name>
</gene>
<dbReference type="OrthoDB" id="3726668at2"/>
<dbReference type="STRING" id="630515.SAMN04489812_2144"/>
<reference evidence="1 2" key="1">
    <citation type="submission" date="2016-10" db="EMBL/GenBank/DDBJ databases">
        <authorList>
            <person name="de Groot N.N."/>
        </authorList>
    </citation>
    <scope>NUCLEOTIDE SEQUENCE [LARGE SCALE GENOMIC DNA]</scope>
    <source>
        <strain evidence="1 2">DSM 21800</strain>
    </source>
</reference>